<dbReference type="Proteomes" id="UP000283269">
    <property type="component" value="Unassembled WGS sequence"/>
</dbReference>
<dbReference type="PROSITE" id="PS50181">
    <property type="entry name" value="FBOX"/>
    <property type="match status" value="1"/>
</dbReference>
<accession>A0A409WL23</accession>
<proteinExistence type="predicted"/>
<dbReference type="InParanoid" id="A0A409WL23"/>
<reference evidence="2 3" key="1">
    <citation type="journal article" date="2018" name="Evol. Lett.">
        <title>Horizontal gene cluster transfer increased hallucinogenic mushroom diversity.</title>
        <authorList>
            <person name="Reynolds H.T."/>
            <person name="Vijayakumar V."/>
            <person name="Gluck-Thaler E."/>
            <person name="Korotkin H.B."/>
            <person name="Matheny P.B."/>
            <person name="Slot J.C."/>
        </authorList>
    </citation>
    <scope>NUCLEOTIDE SEQUENCE [LARGE SCALE GENOMIC DNA]</scope>
    <source>
        <strain evidence="2 3">2631</strain>
    </source>
</reference>
<dbReference type="InterPro" id="IPR036047">
    <property type="entry name" value="F-box-like_dom_sf"/>
</dbReference>
<gene>
    <name evidence="2" type="ORF">CVT25_002855</name>
</gene>
<dbReference type="SUPFAM" id="SSF81383">
    <property type="entry name" value="F-box domain"/>
    <property type="match status" value="1"/>
</dbReference>
<dbReference type="CDD" id="cd09917">
    <property type="entry name" value="F-box_SF"/>
    <property type="match status" value="1"/>
</dbReference>
<feature type="domain" description="F-box" evidence="1">
    <location>
        <begin position="4"/>
        <end position="41"/>
    </location>
</feature>
<dbReference type="AlphaFoldDB" id="A0A409WL23"/>
<name>A0A409WL23_PSICY</name>
<dbReference type="Pfam" id="PF12937">
    <property type="entry name" value="F-box-like"/>
    <property type="match status" value="1"/>
</dbReference>
<dbReference type="OrthoDB" id="2788844at2759"/>
<dbReference type="InterPro" id="IPR001810">
    <property type="entry name" value="F-box_dom"/>
</dbReference>
<keyword evidence="3" id="KW-1185">Reference proteome</keyword>
<evidence type="ECO:0000313" key="3">
    <source>
        <dbReference type="Proteomes" id="UP000283269"/>
    </source>
</evidence>
<comment type="caution">
    <text evidence="2">The sequence shown here is derived from an EMBL/GenBank/DDBJ whole genome shotgun (WGS) entry which is preliminary data.</text>
</comment>
<evidence type="ECO:0000259" key="1">
    <source>
        <dbReference type="PROSITE" id="PS50181"/>
    </source>
</evidence>
<dbReference type="Gene3D" id="1.20.1280.50">
    <property type="match status" value="1"/>
</dbReference>
<protein>
    <recommendedName>
        <fullName evidence="1">F-box domain-containing protein</fullName>
    </recommendedName>
</protein>
<dbReference type="EMBL" id="NHYD01003392">
    <property type="protein sequence ID" value="PPQ79120.1"/>
    <property type="molecule type" value="Genomic_DNA"/>
</dbReference>
<evidence type="ECO:0000313" key="2">
    <source>
        <dbReference type="EMBL" id="PPQ79120.1"/>
    </source>
</evidence>
<sequence length="297" mass="34639">MQGTDKVAELPNELILRIFANLDLQGLIAARCINQRWRTLVPFAEMGDIRRLMLDFYDTLLLSPTFYNTRDWVKTSLKPFDREAYIAKLLRQYPSLPEDFRLWVLEWPEKAVIAGLWPGLPRRKYTGESTDGMNVMVGTNWLSYPQVSVMVYIDYHNRVVEHIPGIVIWSGPEALTWLIVDERKSMNGKIFHYGMGSYRTLLEGSLDLNNLCHSYDKLSTSWIAYLRRLWDDIEHVAEERLIIDRPDDIDRNLPILTPPIHPDVSELAATAWKRRNEPVALNWLESVRWTHPFDTVA</sequence>
<organism evidence="2 3">
    <name type="scientific">Psilocybe cyanescens</name>
    <dbReference type="NCBI Taxonomy" id="93625"/>
    <lineage>
        <taxon>Eukaryota</taxon>
        <taxon>Fungi</taxon>
        <taxon>Dikarya</taxon>
        <taxon>Basidiomycota</taxon>
        <taxon>Agaricomycotina</taxon>
        <taxon>Agaricomycetes</taxon>
        <taxon>Agaricomycetidae</taxon>
        <taxon>Agaricales</taxon>
        <taxon>Agaricineae</taxon>
        <taxon>Strophariaceae</taxon>
        <taxon>Psilocybe</taxon>
    </lineage>
</organism>